<comment type="caution">
    <text evidence="2">The sequence shown here is derived from an EMBL/GenBank/DDBJ whole genome shotgun (WGS) entry which is preliminary data.</text>
</comment>
<organism evidence="2 3">
    <name type="scientific">Achromobacter spanius</name>
    <dbReference type="NCBI Taxonomy" id="217203"/>
    <lineage>
        <taxon>Bacteria</taxon>
        <taxon>Pseudomonadati</taxon>
        <taxon>Pseudomonadota</taxon>
        <taxon>Betaproteobacteria</taxon>
        <taxon>Burkholderiales</taxon>
        <taxon>Alcaligenaceae</taxon>
        <taxon>Achromobacter</taxon>
    </lineage>
</organism>
<sequence>MSIQSLVRCGAAVALLAMGSGCSLVGLGDSRSSECQWYRSSCMHEGSYDPGEEDYAEEEAKRLNEESSDRLRRSSGD</sequence>
<feature type="compositionally biased region" description="Basic and acidic residues" evidence="1">
    <location>
        <begin position="58"/>
        <end position="77"/>
    </location>
</feature>
<dbReference type="AlphaFoldDB" id="A0AA42LL81"/>
<dbReference type="Proteomes" id="UP001161094">
    <property type="component" value="Unassembled WGS sequence"/>
</dbReference>
<evidence type="ECO:0000313" key="3">
    <source>
        <dbReference type="Proteomes" id="UP001161094"/>
    </source>
</evidence>
<feature type="region of interest" description="Disordered" evidence="1">
    <location>
        <begin position="46"/>
        <end position="77"/>
    </location>
</feature>
<reference evidence="2" key="1">
    <citation type="submission" date="2022-09" db="EMBL/GenBank/DDBJ databases">
        <title>Intensive care unit water sources are persistently colonized with multi-drug resistant bacteria and are the site of extensive horizontal gene transfer of antibiotic resistance genes.</title>
        <authorList>
            <person name="Diorio-Toth L."/>
        </authorList>
    </citation>
    <scope>NUCLEOTIDE SEQUENCE</scope>
    <source>
        <strain evidence="2">GD03843</strain>
    </source>
</reference>
<evidence type="ECO:0000313" key="2">
    <source>
        <dbReference type="EMBL" id="MDH0736049.1"/>
    </source>
</evidence>
<gene>
    <name evidence="2" type="ORF">N5D93_09540</name>
</gene>
<name>A0AA42LL81_9BURK</name>
<dbReference type="EMBL" id="JAOCDZ010000005">
    <property type="protein sequence ID" value="MDH0736049.1"/>
    <property type="molecule type" value="Genomic_DNA"/>
</dbReference>
<protein>
    <submittedName>
        <fullName evidence="2">Uncharacterized protein</fullName>
    </submittedName>
</protein>
<evidence type="ECO:0000256" key="1">
    <source>
        <dbReference type="SAM" id="MobiDB-lite"/>
    </source>
</evidence>
<accession>A0AA42LL81</accession>
<proteinExistence type="predicted"/>